<protein>
    <submittedName>
        <fullName evidence="2">Uncharacterized protein</fullName>
    </submittedName>
</protein>
<feature type="region of interest" description="Disordered" evidence="1">
    <location>
        <begin position="1"/>
        <end position="27"/>
    </location>
</feature>
<proteinExistence type="predicted"/>
<evidence type="ECO:0000313" key="2">
    <source>
        <dbReference type="EMBL" id="KAK2159132.1"/>
    </source>
</evidence>
<organism evidence="2 3">
    <name type="scientific">Ridgeia piscesae</name>
    <name type="common">Tubeworm</name>
    <dbReference type="NCBI Taxonomy" id="27915"/>
    <lineage>
        <taxon>Eukaryota</taxon>
        <taxon>Metazoa</taxon>
        <taxon>Spiralia</taxon>
        <taxon>Lophotrochozoa</taxon>
        <taxon>Annelida</taxon>
        <taxon>Polychaeta</taxon>
        <taxon>Sedentaria</taxon>
        <taxon>Canalipalpata</taxon>
        <taxon>Sabellida</taxon>
        <taxon>Siboglinidae</taxon>
        <taxon>Ridgeia</taxon>
    </lineage>
</organism>
<dbReference type="AlphaFoldDB" id="A0AAD9JTR7"/>
<accession>A0AAD9JTR7</accession>
<gene>
    <name evidence="2" type="ORF">NP493_1744g00006</name>
</gene>
<sequence length="130" mass="14558">MQPATRAYDKSEVEIPSSSGRYSPSQRNVELNPLLGQLVTKDNGADGSTQYHLNHDTALYLTTMSQDDATTLQTGLDMMAKCESECAMQFRPLKCSVLSLSRSHPKQYQYKPHGHVHQHTTSVKYLDVTI</sequence>
<comment type="caution">
    <text evidence="2">The sequence shown here is derived from an EMBL/GenBank/DDBJ whole genome shotgun (WGS) entry which is preliminary data.</text>
</comment>
<keyword evidence="3" id="KW-1185">Reference proteome</keyword>
<dbReference type="Proteomes" id="UP001209878">
    <property type="component" value="Unassembled WGS sequence"/>
</dbReference>
<feature type="compositionally biased region" description="Polar residues" evidence="1">
    <location>
        <begin position="16"/>
        <end position="27"/>
    </location>
</feature>
<name>A0AAD9JTR7_RIDPI</name>
<reference evidence="2" key="1">
    <citation type="journal article" date="2023" name="Mol. Biol. Evol.">
        <title>Third-Generation Sequencing Reveals the Adaptive Role of the Epigenome in Three Deep-Sea Polychaetes.</title>
        <authorList>
            <person name="Perez M."/>
            <person name="Aroh O."/>
            <person name="Sun Y."/>
            <person name="Lan Y."/>
            <person name="Juniper S.K."/>
            <person name="Young C.R."/>
            <person name="Angers B."/>
            <person name="Qian P.Y."/>
        </authorList>
    </citation>
    <scope>NUCLEOTIDE SEQUENCE</scope>
    <source>
        <strain evidence="2">R07B-5</strain>
    </source>
</reference>
<evidence type="ECO:0000256" key="1">
    <source>
        <dbReference type="SAM" id="MobiDB-lite"/>
    </source>
</evidence>
<dbReference type="EMBL" id="JAODUO010001742">
    <property type="protein sequence ID" value="KAK2159132.1"/>
    <property type="molecule type" value="Genomic_DNA"/>
</dbReference>
<evidence type="ECO:0000313" key="3">
    <source>
        <dbReference type="Proteomes" id="UP001209878"/>
    </source>
</evidence>